<feature type="region of interest" description="Disordered" evidence="1">
    <location>
        <begin position="1"/>
        <end position="20"/>
    </location>
</feature>
<dbReference type="PANTHER" id="PTHR35218">
    <property type="entry name" value="RNASE H DOMAIN-CONTAINING PROTEIN"/>
    <property type="match status" value="1"/>
</dbReference>
<evidence type="ECO:0008006" key="4">
    <source>
        <dbReference type="Google" id="ProtNLM"/>
    </source>
</evidence>
<evidence type="ECO:0000313" key="2">
    <source>
        <dbReference type="EMBL" id="KAK5792848.1"/>
    </source>
</evidence>
<evidence type="ECO:0000313" key="3">
    <source>
        <dbReference type="Proteomes" id="UP001358586"/>
    </source>
</evidence>
<organism evidence="2 3">
    <name type="scientific">Gossypium arboreum</name>
    <name type="common">Tree cotton</name>
    <name type="synonym">Gossypium nanking</name>
    <dbReference type="NCBI Taxonomy" id="29729"/>
    <lineage>
        <taxon>Eukaryota</taxon>
        <taxon>Viridiplantae</taxon>
        <taxon>Streptophyta</taxon>
        <taxon>Embryophyta</taxon>
        <taxon>Tracheophyta</taxon>
        <taxon>Spermatophyta</taxon>
        <taxon>Magnoliopsida</taxon>
        <taxon>eudicotyledons</taxon>
        <taxon>Gunneridae</taxon>
        <taxon>Pentapetalae</taxon>
        <taxon>rosids</taxon>
        <taxon>malvids</taxon>
        <taxon>Malvales</taxon>
        <taxon>Malvaceae</taxon>
        <taxon>Malvoideae</taxon>
        <taxon>Gossypium</taxon>
    </lineage>
</organism>
<gene>
    <name evidence="2" type="ORF">PVK06_033974</name>
</gene>
<name>A0ABR0NCX9_GOSAR</name>
<comment type="caution">
    <text evidence="2">The sequence shown here is derived from an EMBL/GenBank/DDBJ whole genome shotgun (WGS) entry which is preliminary data.</text>
</comment>
<feature type="compositionally biased region" description="Basic residues" evidence="1">
    <location>
        <begin position="8"/>
        <end position="17"/>
    </location>
</feature>
<sequence>MRDGLGRFKSKRKRHRGSNGDKIDESLFKIVKRKLLENVSPYKVTTGNWQPTPPKAMRILCWNCRRIGNPVTIRELKQLLVANDPEVIFLCETKVHTNKFVSIRSKCRMEGCLVINAICKSGGGFYGNDDPNKRQSSCDMLRKVGKSIKEKWIIEGDFNAILNNVEKYGGRRKPKTLIDDFHAIVHEFLLVDLKMDKGW</sequence>
<dbReference type="Proteomes" id="UP001358586">
    <property type="component" value="Chromosome 10"/>
</dbReference>
<protein>
    <recommendedName>
        <fullName evidence="4">Reverse transcriptase</fullName>
    </recommendedName>
</protein>
<dbReference type="EMBL" id="JARKNE010000010">
    <property type="protein sequence ID" value="KAK5792848.1"/>
    <property type="molecule type" value="Genomic_DNA"/>
</dbReference>
<keyword evidence="3" id="KW-1185">Reference proteome</keyword>
<evidence type="ECO:0000256" key="1">
    <source>
        <dbReference type="SAM" id="MobiDB-lite"/>
    </source>
</evidence>
<proteinExistence type="predicted"/>
<accession>A0ABR0NCX9</accession>
<dbReference type="InterPro" id="IPR036691">
    <property type="entry name" value="Endo/exonu/phosph_ase_sf"/>
</dbReference>
<dbReference type="Gene3D" id="3.60.10.10">
    <property type="entry name" value="Endonuclease/exonuclease/phosphatase"/>
    <property type="match status" value="1"/>
</dbReference>
<reference evidence="2 3" key="1">
    <citation type="submission" date="2023-03" db="EMBL/GenBank/DDBJ databases">
        <title>WGS of Gossypium arboreum.</title>
        <authorList>
            <person name="Yu D."/>
        </authorList>
    </citation>
    <scope>NUCLEOTIDE SEQUENCE [LARGE SCALE GENOMIC DNA]</scope>
    <source>
        <tissue evidence="2">Leaf</tissue>
    </source>
</reference>
<dbReference type="SUPFAM" id="SSF56219">
    <property type="entry name" value="DNase I-like"/>
    <property type="match status" value="1"/>
</dbReference>
<dbReference type="PANTHER" id="PTHR35218:SF9">
    <property type="entry name" value="ENDONUCLEASE_EXONUCLEASE_PHOSPHATASE DOMAIN-CONTAINING PROTEIN"/>
    <property type="match status" value="1"/>
</dbReference>